<feature type="signal peptide" evidence="1">
    <location>
        <begin position="1"/>
        <end position="17"/>
    </location>
</feature>
<evidence type="ECO:0000313" key="3">
    <source>
        <dbReference type="Proteomes" id="UP000683360"/>
    </source>
</evidence>
<name>A0A8S3QI12_MYTED</name>
<proteinExistence type="predicted"/>
<evidence type="ECO:0000256" key="1">
    <source>
        <dbReference type="SAM" id="SignalP"/>
    </source>
</evidence>
<evidence type="ECO:0000313" key="2">
    <source>
        <dbReference type="EMBL" id="CAG2196446.1"/>
    </source>
</evidence>
<gene>
    <name evidence="2" type="ORF">MEDL_11320</name>
</gene>
<reference evidence="2" key="1">
    <citation type="submission" date="2021-03" db="EMBL/GenBank/DDBJ databases">
        <authorList>
            <person name="Bekaert M."/>
        </authorList>
    </citation>
    <scope>NUCLEOTIDE SEQUENCE</scope>
</reference>
<protein>
    <submittedName>
        <fullName evidence="2">Uncharacterized protein</fullName>
    </submittedName>
</protein>
<dbReference type="AlphaFoldDB" id="A0A8S3QI12"/>
<sequence length="193" mass="21495">MIEIVFFLLASNTLTNAVSDRVDAPLLDNNNAPLVATLDLSNANKRVKEYVSEAMEKKMEALVKMKLEEVLTALNLEEDVKRYIDNVKTNLTVNITDDIKRITDAQILEKEPRRKDDRALSMCLGITGSNGQIRSVRRNCSSKTTCETICKGTDASLKCFNALHLYTNSVAHLYGYGGCSVTYCGPNYCCCHK</sequence>
<keyword evidence="1" id="KW-0732">Signal</keyword>
<dbReference type="EMBL" id="CAJPWZ010000558">
    <property type="protein sequence ID" value="CAG2196446.1"/>
    <property type="molecule type" value="Genomic_DNA"/>
</dbReference>
<accession>A0A8S3QI12</accession>
<comment type="caution">
    <text evidence="2">The sequence shown here is derived from an EMBL/GenBank/DDBJ whole genome shotgun (WGS) entry which is preliminary data.</text>
</comment>
<keyword evidence="3" id="KW-1185">Reference proteome</keyword>
<dbReference type="Proteomes" id="UP000683360">
    <property type="component" value="Unassembled WGS sequence"/>
</dbReference>
<feature type="chain" id="PRO_5035835480" evidence="1">
    <location>
        <begin position="18"/>
        <end position="193"/>
    </location>
</feature>
<organism evidence="2 3">
    <name type="scientific">Mytilus edulis</name>
    <name type="common">Blue mussel</name>
    <dbReference type="NCBI Taxonomy" id="6550"/>
    <lineage>
        <taxon>Eukaryota</taxon>
        <taxon>Metazoa</taxon>
        <taxon>Spiralia</taxon>
        <taxon>Lophotrochozoa</taxon>
        <taxon>Mollusca</taxon>
        <taxon>Bivalvia</taxon>
        <taxon>Autobranchia</taxon>
        <taxon>Pteriomorphia</taxon>
        <taxon>Mytilida</taxon>
        <taxon>Mytiloidea</taxon>
        <taxon>Mytilidae</taxon>
        <taxon>Mytilinae</taxon>
        <taxon>Mytilus</taxon>
    </lineage>
</organism>
<dbReference type="OrthoDB" id="6128393at2759"/>